<evidence type="ECO:0000256" key="6">
    <source>
        <dbReference type="ARBA" id="ARBA00022840"/>
    </source>
</evidence>
<dbReference type="KEGG" id="mpp:MICPUCDRAFT_23057"/>
<dbReference type="InterPro" id="IPR008271">
    <property type="entry name" value="Ser/Thr_kinase_AS"/>
</dbReference>
<gene>
    <name evidence="12" type="ORF">MICPUCDRAFT_23057</name>
</gene>
<evidence type="ECO:0000256" key="4">
    <source>
        <dbReference type="ARBA" id="ARBA00022741"/>
    </source>
</evidence>
<evidence type="ECO:0000256" key="7">
    <source>
        <dbReference type="ARBA" id="ARBA00047899"/>
    </source>
</evidence>
<dbReference type="GeneID" id="9689370"/>
<keyword evidence="3" id="KW-0808">Transferase</keyword>
<dbReference type="SUPFAM" id="SSF56112">
    <property type="entry name" value="Protein kinase-like (PK-like)"/>
    <property type="match status" value="1"/>
</dbReference>
<dbReference type="GO" id="GO:0005524">
    <property type="term" value="F:ATP binding"/>
    <property type="evidence" value="ECO:0007669"/>
    <property type="project" value="UniProtKB-UniRule"/>
</dbReference>
<evidence type="ECO:0000256" key="3">
    <source>
        <dbReference type="ARBA" id="ARBA00022679"/>
    </source>
</evidence>
<protein>
    <recommendedName>
        <fullName evidence="1">non-specific serine/threonine protein kinase</fullName>
        <ecNumber evidence="1">2.7.11.1</ecNumber>
    </recommendedName>
</protein>
<feature type="non-terminal residue" evidence="12">
    <location>
        <position position="257"/>
    </location>
</feature>
<feature type="binding site" evidence="9">
    <location>
        <position position="36"/>
    </location>
    <ligand>
        <name>ATP</name>
        <dbReference type="ChEBI" id="CHEBI:30616"/>
    </ligand>
</feature>
<comment type="catalytic activity">
    <reaction evidence="8">
        <text>L-seryl-[protein] + ATP = O-phospho-L-seryl-[protein] + ADP + H(+)</text>
        <dbReference type="Rhea" id="RHEA:17989"/>
        <dbReference type="Rhea" id="RHEA-COMP:9863"/>
        <dbReference type="Rhea" id="RHEA-COMP:11604"/>
        <dbReference type="ChEBI" id="CHEBI:15378"/>
        <dbReference type="ChEBI" id="CHEBI:29999"/>
        <dbReference type="ChEBI" id="CHEBI:30616"/>
        <dbReference type="ChEBI" id="CHEBI:83421"/>
        <dbReference type="ChEBI" id="CHEBI:456216"/>
        <dbReference type="EC" id="2.7.11.1"/>
    </reaction>
</comment>
<dbReference type="Pfam" id="PF00069">
    <property type="entry name" value="Pkinase"/>
    <property type="match status" value="1"/>
</dbReference>
<organism evidence="13">
    <name type="scientific">Micromonas pusilla (strain CCMP1545)</name>
    <name type="common">Picoplanktonic green alga</name>
    <dbReference type="NCBI Taxonomy" id="564608"/>
    <lineage>
        <taxon>Eukaryota</taxon>
        <taxon>Viridiplantae</taxon>
        <taxon>Chlorophyta</taxon>
        <taxon>Mamiellophyceae</taxon>
        <taxon>Mamiellales</taxon>
        <taxon>Mamiellaceae</taxon>
        <taxon>Micromonas</taxon>
    </lineage>
</organism>
<evidence type="ECO:0000256" key="10">
    <source>
        <dbReference type="RuleBase" id="RU000304"/>
    </source>
</evidence>
<keyword evidence="5" id="KW-0418">Kinase</keyword>
<dbReference type="InterPro" id="IPR000719">
    <property type="entry name" value="Prot_kinase_dom"/>
</dbReference>
<keyword evidence="6 9" id="KW-0067">ATP-binding</keyword>
<dbReference type="InterPro" id="IPR011009">
    <property type="entry name" value="Kinase-like_dom_sf"/>
</dbReference>
<dbReference type="InterPro" id="IPR051131">
    <property type="entry name" value="NEK_Ser/Thr_kinase_NIMA"/>
</dbReference>
<dbReference type="eggNOG" id="KOG0591">
    <property type="taxonomic scope" value="Eukaryota"/>
</dbReference>
<dbReference type="Gene3D" id="1.10.510.10">
    <property type="entry name" value="Transferase(Phosphotransferase) domain 1"/>
    <property type="match status" value="1"/>
</dbReference>
<dbReference type="SMART" id="SM00220">
    <property type="entry name" value="S_TKc"/>
    <property type="match status" value="1"/>
</dbReference>
<dbReference type="PROSITE" id="PS50011">
    <property type="entry name" value="PROTEIN_KINASE_DOM"/>
    <property type="match status" value="1"/>
</dbReference>
<dbReference type="InterPro" id="IPR017441">
    <property type="entry name" value="Protein_kinase_ATP_BS"/>
</dbReference>
<proteinExistence type="inferred from homology"/>
<dbReference type="EMBL" id="GG663750">
    <property type="protein sequence ID" value="EEH51744.1"/>
    <property type="molecule type" value="Genomic_DNA"/>
</dbReference>
<dbReference type="PIRSF" id="PIRSF000654">
    <property type="entry name" value="Integrin-linked_kinase"/>
    <property type="match status" value="1"/>
</dbReference>
<dbReference type="PROSITE" id="PS00107">
    <property type="entry name" value="PROTEIN_KINASE_ATP"/>
    <property type="match status" value="1"/>
</dbReference>
<dbReference type="Proteomes" id="UP000001876">
    <property type="component" value="Unassembled WGS sequence"/>
</dbReference>
<name>C1N7M3_MICPC</name>
<reference evidence="12 13" key="1">
    <citation type="journal article" date="2009" name="Science">
        <title>Green evolution and dynamic adaptations revealed by genomes of the marine picoeukaryotes Micromonas.</title>
        <authorList>
            <person name="Worden A.Z."/>
            <person name="Lee J.H."/>
            <person name="Mock T."/>
            <person name="Rouze P."/>
            <person name="Simmons M.P."/>
            <person name="Aerts A.L."/>
            <person name="Allen A.E."/>
            <person name="Cuvelier M.L."/>
            <person name="Derelle E."/>
            <person name="Everett M.V."/>
            <person name="Foulon E."/>
            <person name="Grimwood J."/>
            <person name="Gundlach H."/>
            <person name="Henrissat B."/>
            <person name="Napoli C."/>
            <person name="McDonald S.M."/>
            <person name="Parker M.S."/>
            <person name="Rombauts S."/>
            <person name="Salamov A."/>
            <person name="Von Dassow P."/>
            <person name="Badger J.H."/>
            <person name="Coutinho P.M."/>
            <person name="Demir E."/>
            <person name="Dubchak I."/>
            <person name="Gentemann C."/>
            <person name="Eikrem W."/>
            <person name="Gready J.E."/>
            <person name="John U."/>
            <person name="Lanier W."/>
            <person name="Lindquist E.A."/>
            <person name="Lucas S."/>
            <person name="Mayer K.F."/>
            <person name="Moreau H."/>
            <person name="Not F."/>
            <person name="Otillar R."/>
            <person name="Panaud O."/>
            <person name="Pangilinan J."/>
            <person name="Paulsen I."/>
            <person name="Piegu B."/>
            <person name="Poliakov A."/>
            <person name="Robbens S."/>
            <person name="Schmutz J."/>
            <person name="Toulza E."/>
            <person name="Wyss T."/>
            <person name="Zelensky A."/>
            <person name="Zhou K."/>
            <person name="Armbrust E.V."/>
            <person name="Bhattacharya D."/>
            <person name="Goodenough U.W."/>
            <person name="Van de Peer Y."/>
            <person name="Grigoriev I.V."/>
        </authorList>
    </citation>
    <scope>NUCLEOTIDE SEQUENCE [LARGE SCALE GENOMIC DNA]</scope>
    <source>
        <strain evidence="12 13">CCMP1545</strain>
    </source>
</reference>
<dbReference type="GO" id="GO:0004674">
    <property type="term" value="F:protein serine/threonine kinase activity"/>
    <property type="evidence" value="ECO:0007669"/>
    <property type="project" value="UniProtKB-KW"/>
</dbReference>
<evidence type="ECO:0000313" key="13">
    <source>
        <dbReference type="Proteomes" id="UP000001876"/>
    </source>
</evidence>
<dbReference type="PROSITE" id="PS00108">
    <property type="entry name" value="PROTEIN_KINASE_ST"/>
    <property type="match status" value="1"/>
</dbReference>
<evidence type="ECO:0000256" key="1">
    <source>
        <dbReference type="ARBA" id="ARBA00012513"/>
    </source>
</evidence>
<dbReference type="Gene3D" id="3.30.200.20">
    <property type="entry name" value="Phosphorylase Kinase, domain 1"/>
    <property type="match status" value="1"/>
</dbReference>
<dbReference type="PANTHER" id="PTHR44899">
    <property type="entry name" value="CAMK FAMILY PROTEIN KINASE"/>
    <property type="match status" value="1"/>
</dbReference>
<dbReference type="AlphaFoldDB" id="C1N7M3"/>
<keyword evidence="4 9" id="KW-0547">Nucleotide-binding</keyword>
<evidence type="ECO:0000313" key="12">
    <source>
        <dbReference type="EMBL" id="EEH51744.1"/>
    </source>
</evidence>
<dbReference type="STRING" id="564608.C1N7M3"/>
<dbReference type="OrthoDB" id="248923at2759"/>
<feature type="domain" description="Protein kinase" evidence="11">
    <location>
        <begin position="4"/>
        <end position="257"/>
    </location>
</feature>
<dbReference type="OMA" id="NNKDIWA"/>
<keyword evidence="2 10" id="KW-0723">Serine/threonine-protein kinase</keyword>
<keyword evidence="13" id="KW-1185">Reference proteome</keyword>
<dbReference type="RefSeq" id="XP_003064122.1">
    <property type="nucleotide sequence ID" value="XM_003064076.1"/>
</dbReference>
<evidence type="ECO:0000256" key="9">
    <source>
        <dbReference type="PROSITE-ProRule" id="PRU10141"/>
    </source>
</evidence>
<sequence>MDDFSVVRKLGRGSFGEVFACVRRDDPSRRLVVVKKITMGAKRSDQEDAMNECRVLAKLDSPYVTKYYDSFVENGGKELCIVMEYAPKGTVHQLVRASPPGRLDESTIWKLTLQSALGLHHIHRLKILHRDIKSENIFLDARGDAKIGDLGVAKVMSHEGSLARTLVGTPYYLSPELCENKPYDHKSDVWSLGCVIYEMLTGTHPFHGDNQGALFMKILRGKYPPVNERAYGEDIRALLDRCLANDVRTRLDARGIL</sequence>
<comment type="similarity">
    <text evidence="10">Belongs to the protein kinase superfamily.</text>
</comment>
<accession>C1N7M3</accession>
<evidence type="ECO:0000256" key="8">
    <source>
        <dbReference type="ARBA" id="ARBA00048679"/>
    </source>
</evidence>
<evidence type="ECO:0000259" key="11">
    <source>
        <dbReference type="PROSITE" id="PS50011"/>
    </source>
</evidence>
<comment type="catalytic activity">
    <reaction evidence="7">
        <text>L-threonyl-[protein] + ATP = O-phospho-L-threonyl-[protein] + ADP + H(+)</text>
        <dbReference type="Rhea" id="RHEA:46608"/>
        <dbReference type="Rhea" id="RHEA-COMP:11060"/>
        <dbReference type="Rhea" id="RHEA-COMP:11605"/>
        <dbReference type="ChEBI" id="CHEBI:15378"/>
        <dbReference type="ChEBI" id="CHEBI:30013"/>
        <dbReference type="ChEBI" id="CHEBI:30616"/>
        <dbReference type="ChEBI" id="CHEBI:61977"/>
        <dbReference type="ChEBI" id="CHEBI:456216"/>
        <dbReference type="EC" id="2.7.11.1"/>
    </reaction>
</comment>
<dbReference type="EC" id="2.7.11.1" evidence="1"/>
<evidence type="ECO:0000256" key="2">
    <source>
        <dbReference type="ARBA" id="ARBA00022527"/>
    </source>
</evidence>
<dbReference type="PANTHER" id="PTHR44899:SF7">
    <property type="entry name" value="NIMA-RELATED KINASE"/>
    <property type="match status" value="1"/>
</dbReference>
<evidence type="ECO:0000256" key="5">
    <source>
        <dbReference type="ARBA" id="ARBA00022777"/>
    </source>
</evidence>